<dbReference type="AlphaFoldDB" id="A0A7X6R7B9"/>
<keyword evidence="6" id="KW-0378">Hydrolase</keyword>
<dbReference type="InterPro" id="IPR027417">
    <property type="entry name" value="P-loop_NTPase"/>
</dbReference>
<dbReference type="NCBIfam" id="TIGR01587">
    <property type="entry name" value="cas3_core"/>
    <property type="match status" value="1"/>
</dbReference>
<evidence type="ECO:0000256" key="7">
    <source>
        <dbReference type="ARBA" id="ARBA00022806"/>
    </source>
</evidence>
<dbReference type="InterPro" id="IPR006474">
    <property type="entry name" value="Helicase_Cas3_CRISPR-ass_core"/>
</dbReference>
<keyword evidence="3" id="KW-0540">Nuclease</keyword>
<dbReference type="EMBL" id="JAAXOS010000029">
    <property type="protein sequence ID" value="NKY31297.1"/>
    <property type="molecule type" value="Genomic_DNA"/>
</dbReference>
<keyword evidence="13" id="KW-1185">Reference proteome</keyword>
<dbReference type="Pfam" id="PF00270">
    <property type="entry name" value="DEAD"/>
    <property type="match status" value="1"/>
</dbReference>
<dbReference type="GO" id="GO:0046872">
    <property type="term" value="F:metal ion binding"/>
    <property type="evidence" value="ECO:0007669"/>
    <property type="project" value="UniProtKB-KW"/>
</dbReference>
<feature type="domain" description="Helicase ATP-binding" evidence="10">
    <location>
        <begin position="252"/>
        <end position="421"/>
    </location>
</feature>
<accession>A0A7X6R7B9</accession>
<dbReference type="SUPFAM" id="SSF52540">
    <property type="entry name" value="P-loop containing nucleoside triphosphate hydrolases"/>
    <property type="match status" value="1"/>
</dbReference>
<dbReference type="SUPFAM" id="SSF109604">
    <property type="entry name" value="HD-domain/PDEase-like"/>
    <property type="match status" value="1"/>
</dbReference>
<dbReference type="PANTHER" id="PTHR47963">
    <property type="entry name" value="DEAD-BOX ATP-DEPENDENT RNA HELICASE 47, MITOCHONDRIAL"/>
    <property type="match status" value="1"/>
</dbReference>
<dbReference type="GO" id="GO:0051607">
    <property type="term" value="P:defense response to virus"/>
    <property type="evidence" value="ECO:0007669"/>
    <property type="project" value="UniProtKB-KW"/>
</dbReference>
<dbReference type="CDD" id="cd17930">
    <property type="entry name" value="DEXHc_cas3"/>
    <property type="match status" value="1"/>
</dbReference>
<comment type="similarity">
    <text evidence="1">In the N-terminal section; belongs to the CRISPR-associated nuclease Cas3-HD family.</text>
</comment>
<proteinExistence type="inferred from homology"/>
<comment type="caution">
    <text evidence="12">The sequence shown here is derived from an EMBL/GenBank/DDBJ whole genome shotgun (WGS) entry which is preliminary data.</text>
</comment>
<keyword evidence="8" id="KW-0067">ATP-binding</keyword>
<feature type="domain" description="HD Cas3-type" evidence="11">
    <location>
        <begin position="8"/>
        <end position="180"/>
    </location>
</feature>
<protein>
    <submittedName>
        <fullName evidence="12">CRISPR-associated helicase/endonuclease Cas3</fullName>
    </submittedName>
</protein>
<keyword evidence="9" id="KW-0051">Antiviral defense</keyword>
<dbReference type="GO" id="GO:0016787">
    <property type="term" value="F:hydrolase activity"/>
    <property type="evidence" value="ECO:0007669"/>
    <property type="project" value="UniProtKB-KW"/>
</dbReference>
<dbReference type="Gene3D" id="1.10.3210.30">
    <property type="match status" value="1"/>
</dbReference>
<evidence type="ECO:0000256" key="4">
    <source>
        <dbReference type="ARBA" id="ARBA00022723"/>
    </source>
</evidence>
<evidence type="ECO:0000256" key="1">
    <source>
        <dbReference type="ARBA" id="ARBA00006847"/>
    </source>
</evidence>
<name>A0A7X6R7B9_9NOCA</name>
<dbReference type="Proteomes" id="UP000540698">
    <property type="component" value="Unassembled WGS sequence"/>
</dbReference>
<comment type="similarity">
    <text evidence="2">In the central section; belongs to the CRISPR-associated helicase Cas3 family.</text>
</comment>
<dbReference type="SMART" id="SM00487">
    <property type="entry name" value="DEXDc"/>
    <property type="match status" value="1"/>
</dbReference>
<dbReference type="PROSITE" id="PS51643">
    <property type="entry name" value="HD_CAS3"/>
    <property type="match status" value="1"/>
</dbReference>
<gene>
    <name evidence="12" type="ORF">HGB38_34635</name>
</gene>
<evidence type="ECO:0000313" key="13">
    <source>
        <dbReference type="Proteomes" id="UP000540698"/>
    </source>
</evidence>
<evidence type="ECO:0000256" key="9">
    <source>
        <dbReference type="ARBA" id="ARBA00023118"/>
    </source>
</evidence>
<evidence type="ECO:0000313" key="12">
    <source>
        <dbReference type="EMBL" id="NKY31297.1"/>
    </source>
</evidence>
<organism evidence="12 13">
    <name type="scientific">Nocardia gamkensis</name>
    <dbReference type="NCBI Taxonomy" id="352869"/>
    <lineage>
        <taxon>Bacteria</taxon>
        <taxon>Bacillati</taxon>
        <taxon>Actinomycetota</taxon>
        <taxon>Actinomycetes</taxon>
        <taxon>Mycobacteriales</taxon>
        <taxon>Nocardiaceae</taxon>
        <taxon>Nocardia</taxon>
    </lineage>
</organism>
<dbReference type="PROSITE" id="PS51192">
    <property type="entry name" value="HELICASE_ATP_BIND_1"/>
    <property type="match status" value="1"/>
</dbReference>
<keyword evidence="7" id="KW-0347">Helicase</keyword>
<keyword evidence="4" id="KW-0479">Metal-binding</keyword>
<dbReference type="GO" id="GO:0003724">
    <property type="term" value="F:RNA helicase activity"/>
    <property type="evidence" value="ECO:0007669"/>
    <property type="project" value="TreeGrafter"/>
</dbReference>
<dbReference type="Gene3D" id="3.40.50.300">
    <property type="entry name" value="P-loop containing nucleotide triphosphate hydrolases"/>
    <property type="match status" value="2"/>
</dbReference>
<dbReference type="GO" id="GO:0005524">
    <property type="term" value="F:ATP binding"/>
    <property type="evidence" value="ECO:0007669"/>
    <property type="project" value="UniProtKB-KW"/>
</dbReference>
<evidence type="ECO:0000256" key="8">
    <source>
        <dbReference type="ARBA" id="ARBA00022840"/>
    </source>
</evidence>
<evidence type="ECO:0000256" key="6">
    <source>
        <dbReference type="ARBA" id="ARBA00022801"/>
    </source>
</evidence>
<evidence type="ECO:0000256" key="3">
    <source>
        <dbReference type="ARBA" id="ARBA00022722"/>
    </source>
</evidence>
<dbReference type="NCBIfam" id="TIGR01596">
    <property type="entry name" value="cas3_HD"/>
    <property type="match status" value="1"/>
</dbReference>
<dbReference type="InterPro" id="IPR011545">
    <property type="entry name" value="DEAD/DEAH_box_helicase_dom"/>
</dbReference>
<keyword evidence="5" id="KW-0547">Nucleotide-binding</keyword>
<dbReference type="InterPro" id="IPR054712">
    <property type="entry name" value="Cas3-like_dom"/>
</dbReference>
<evidence type="ECO:0000256" key="2">
    <source>
        <dbReference type="ARBA" id="ARBA00009046"/>
    </source>
</evidence>
<dbReference type="GO" id="GO:0004519">
    <property type="term" value="F:endonuclease activity"/>
    <property type="evidence" value="ECO:0007669"/>
    <property type="project" value="UniProtKB-KW"/>
</dbReference>
<dbReference type="InterPro" id="IPR050547">
    <property type="entry name" value="DEAD_box_RNA_helicases"/>
</dbReference>
<dbReference type="InterPro" id="IPR038257">
    <property type="entry name" value="CRISPR-assoc_Cas3_HD_sf"/>
</dbReference>
<dbReference type="InterPro" id="IPR014001">
    <property type="entry name" value="Helicase_ATP-bd"/>
</dbReference>
<dbReference type="InterPro" id="IPR006483">
    <property type="entry name" value="CRISPR-assoc_Cas3_HD"/>
</dbReference>
<reference evidence="12 13" key="1">
    <citation type="submission" date="2020-04" db="EMBL/GenBank/DDBJ databases">
        <title>MicrobeNet Type strains.</title>
        <authorList>
            <person name="Nicholson A.C."/>
        </authorList>
    </citation>
    <scope>NUCLEOTIDE SEQUENCE [LARGE SCALE GENOMIC DNA]</scope>
    <source>
        <strain evidence="12 13">DSM 44956</strain>
    </source>
</reference>
<keyword evidence="12" id="KW-0255">Endonuclease</keyword>
<dbReference type="CDD" id="cd09641">
    <property type="entry name" value="Cas3''_I"/>
    <property type="match status" value="1"/>
</dbReference>
<sequence>MWAHSENTAGIRHDLVDHSRGTAALAAQFARVFGAAQVAEYVGLVHDTGKGGCSWQAGLLRAGTCGGRVVDGQGRSIDHKLAGTWLAAKEAGLGLFSMAVLGHHGGLSDRPALAKALGRAEGPDRVAVQEAVARVVAVMPEIFPDPLPEIPVWALPPADRCVVELLLRMVFSAVVDADFLDTERHFTGQRRLSPRRLSELAEVYERNRLEYLAGRPARSDGGAAGVDAIRSEVYEQAVAAASQPIGVFPFPAPTGAGKTIAAGGFAVHHAVRHGLARVIVAVPFLSITEQNAEVYRRLFGDEHVLEHHSGVDVDGLGPVGRWQRLAAENWDAPVVVTTTVQLFESLFSRKPSAMRKLHRLAGSVIVLDEVQSLPDSLLLPILSVLRNLSEHFGTTVLLASATQPEFFSLEIFRDVERRNVIARPQPLYDRLRRVRFEWRCDPKPTLEQIAEDAAGQRQVLLIVNTTADAAELHRLIESHDTQGPVLHLSTRMAGAHRRDVLAQISARLAAGQPVAVVATQLVEAGVDLDFPVVYRAFATAEALLQAAGRCNRNGLLDEGRVVVFDPIDGSVEGTAMVYGPALDVTRSFFGPGRDPDRLELLRDYYTTRYAVKNIDNTGVGATIQQLRASFDFPKVAETFRMIDEHTVPVLVGYGDDTEREQLRTALAGPGRVEPWVYRRLQPYLAALPKRLAARAAAEGLATVLVGDPARPGSGRLYEWCGEYGARGIEFSYPDPEDYVW</sequence>
<evidence type="ECO:0000256" key="5">
    <source>
        <dbReference type="ARBA" id="ARBA00022741"/>
    </source>
</evidence>
<evidence type="ECO:0000259" key="10">
    <source>
        <dbReference type="PROSITE" id="PS51192"/>
    </source>
</evidence>
<evidence type="ECO:0000259" key="11">
    <source>
        <dbReference type="PROSITE" id="PS51643"/>
    </source>
</evidence>
<dbReference type="Pfam" id="PF22590">
    <property type="entry name" value="Cas3-like_C_2"/>
    <property type="match status" value="1"/>
</dbReference>
<dbReference type="PANTHER" id="PTHR47963:SF9">
    <property type="entry name" value="CRISPR-ASSOCIATED ENDONUCLEASE_HELICASE CAS3"/>
    <property type="match status" value="1"/>
</dbReference>
<dbReference type="GO" id="GO:0003723">
    <property type="term" value="F:RNA binding"/>
    <property type="evidence" value="ECO:0007669"/>
    <property type="project" value="TreeGrafter"/>
</dbReference>